<comment type="caution">
    <text evidence="2">The sequence shown here is derived from an EMBL/GenBank/DDBJ whole genome shotgun (WGS) entry which is preliminary data.</text>
</comment>
<gene>
    <name evidence="2" type="ORF">UJA718_LOCUS44083</name>
</gene>
<proteinExistence type="predicted"/>
<feature type="compositionally biased region" description="Polar residues" evidence="1">
    <location>
        <begin position="58"/>
        <end position="69"/>
    </location>
</feature>
<evidence type="ECO:0000313" key="3">
    <source>
        <dbReference type="Proteomes" id="UP000663873"/>
    </source>
</evidence>
<dbReference type="AlphaFoldDB" id="A0A821T423"/>
<sequence length="94" mass="9917">QSNSQASRASESEHSNSQASRASASEYSVPASHKTRENILQGYAAARQYTKPAGILRNSASSSQENLSQYMGPREAAKHRSLLGEGASTSCGSV</sequence>
<feature type="region of interest" description="Disordered" evidence="1">
    <location>
        <begin position="1"/>
        <end position="33"/>
    </location>
</feature>
<name>A0A821T423_9BILA</name>
<reference evidence="2" key="1">
    <citation type="submission" date="2021-02" db="EMBL/GenBank/DDBJ databases">
        <authorList>
            <person name="Nowell W R."/>
        </authorList>
    </citation>
    <scope>NUCLEOTIDE SEQUENCE</scope>
</reference>
<accession>A0A821T423</accession>
<evidence type="ECO:0000256" key="1">
    <source>
        <dbReference type="SAM" id="MobiDB-lite"/>
    </source>
</evidence>
<feature type="non-terminal residue" evidence="2">
    <location>
        <position position="94"/>
    </location>
</feature>
<feature type="non-terminal residue" evidence="2">
    <location>
        <position position="1"/>
    </location>
</feature>
<keyword evidence="3" id="KW-1185">Reference proteome</keyword>
<evidence type="ECO:0000313" key="2">
    <source>
        <dbReference type="EMBL" id="CAF4866024.1"/>
    </source>
</evidence>
<protein>
    <submittedName>
        <fullName evidence="2">Uncharacterized protein</fullName>
    </submittedName>
</protein>
<feature type="region of interest" description="Disordered" evidence="1">
    <location>
        <begin position="55"/>
        <end position="94"/>
    </location>
</feature>
<feature type="compositionally biased region" description="Polar residues" evidence="1">
    <location>
        <begin position="1"/>
        <end position="26"/>
    </location>
</feature>
<organism evidence="2 3">
    <name type="scientific">Rotaria socialis</name>
    <dbReference type="NCBI Taxonomy" id="392032"/>
    <lineage>
        <taxon>Eukaryota</taxon>
        <taxon>Metazoa</taxon>
        <taxon>Spiralia</taxon>
        <taxon>Gnathifera</taxon>
        <taxon>Rotifera</taxon>
        <taxon>Eurotatoria</taxon>
        <taxon>Bdelloidea</taxon>
        <taxon>Philodinida</taxon>
        <taxon>Philodinidae</taxon>
        <taxon>Rotaria</taxon>
    </lineage>
</organism>
<dbReference type="Proteomes" id="UP000663873">
    <property type="component" value="Unassembled WGS sequence"/>
</dbReference>
<dbReference type="EMBL" id="CAJOBP010065675">
    <property type="protein sequence ID" value="CAF4866024.1"/>
    <property type="molecule type" value="Genomic_DNA"/>
</dbReference>